<gene>
    <name evidence="1" type="primary">GRF9</name>
    <name evidence="1" type="ORF">CM83_104378</name>
</gene>
<accession>A0A0A9WHK4</accession>
<dbReference type="EMBL" id="GBHO01036718">
    <property type="protein sequence ID" value="JAG06886.1"/>
    <property type="molecule type" value="Transcribed_RNA"/>
</dbReference>
<evidence type="ECO:0000313" key="1">
    <source>
        <dbReference type="EMBL" id="JAG06886.1"/>
    </source>
</evidence>
<name>A0A0A9WHK4_LYGHE</name>
<reference evidence="1" key="2">
    <citation type="submission" date="2014-07" db="EMBL/GenBank/DDBJ databases">
        <authorList>
            <person name="Hull J."/>
        </authorList>
    </citation>
    <scope>NUCLEOTIDE SEQUENCE</scope>
</reference>
<feature type="non-terminal residue" evidence="1">
    <location>
        <position position="145"/>
    </location>
</feature>
<reference evidence="1" key="1">
    <citation type="journal article" date="2014" name="PLoS ONE">
        <title>Transcriptome-Based Identification of ABC Transporters in the Western Tarnished Plant Bug Lygus hesperus.</title>
        <authorList>
            <person name="Hull J.J."/>
            <person name="Chaney K."/>
            <person name="Geib S.M."/>
            <person name="Fabrick J.A."/>
            <person name="Brent C.S."/>
            <person name="Walsh D."/>
            <person name="Lavine L.C."/>
        </authorList>
    </citation>
    <scope>NUCLEOTIDE SEQUENCE</scope>
</reference>
<feature type="non-terminal residue" evidence="1">
    <location>
        <position position="1"/>
    </location>
</feature>
<organism evidence="1">
    <name type="scientific">Lygus hesperus</name>
    <name type="common">Western plant bug</name>
    <dbReference type="NCBI Taxonomy" id="30085"/>
    <lineage>
        <taxon>Eukaryota</taxon>
        <taxon>Metazoa</taxon>
        <taxon>Ecdysozoa</taxon>
        <taxon>Arthropoda</taxon>
        <taxon>Hexapoda</taxon>
        <taxon>Insecta</taxon>
        <taxon>Pterygota</taxon>
        <taxon>Neoptera</taxon>
        <taxon>Paraneoptera</taxon>
        <taxon>Hemiptera</taxon>
        <taxon>Heteroptera</taxon>
        <taxon>Panheteroptera</taxon>
        <taxon>Cimicomorpha</taxon>
        <taxon>Miridae</taxon>
        <taxon>Mirini</taxon>
        <taxon>Lygus</taxon>
    </lineage>
</organism>
<protein>
    <submittedName>
        <fullName evidence="1">14-3-3-like protein GF14 mu</fullName>
    </submittedName>
</protein>
<proteinExistence type="predicted"/>
<dbReference type="AlphaFoldDB" id="A0A0A9WHK4"/>
<sequence>PILKMHEDTQSFIRSMRWKYFWYTMGSNNNRPEGVEMHEALKQFRISTTIEPQPRLPPSHPLEIFIKSLLTKTSDPSFLSSLQPRVNLSPNEFRALKTLQTDQTIKIMNADKGSTVVVMNTQDYNSEALRQLGDGETYEGLDRDP</sequence>